<feature type="chain" id="PRO_5046802323" evidence="2">
    <location>
        <begin position="24"/>
        <end position="259"/>
    </location>
</feature>
<organism evidence="3 4">
    <name type="scientific">Imperialibacter roseus</name>
    <dbReference type="NCBI Taxonomy" id="1324217"/>
    <lineage>
        <taxon>Bacteria</taxon>
        <taxon>Pseudomonadati</taxon>
        <taxon>Bacteroidota</taxon>
        <taxon>Cytophagia</taxon>
        <taxon>Cytophagales</taxon>
        <taxon>Flammeovirgaceae</taxon>
        <taxon>Imperialibacter</taxon>
    </lineage>
</organism>
<feature type="compositionally biased region" description="Basic and acidic residues" evidence="1">
    <location>
        <begin position="193"/>
        <end position="203"/>
    </location>
</feature>
<feature type="compositionally biased region" description="Polar residues" evidence="1">
    <location>
        <begin position="219"/>
        <end position="234"/>
    </location>
</feature>
<dbReference type="RefSeq" id="WP_317487082.1">
    <property type="nucleotide sequence ID" value="NZ_CP136051.1"/>
</dbReference>
<evidence type="ECO:0000313" key="3">
    <source>
        <dbReference type="EMBL" id="WOK04268.1"/>
    </source>
</evidence>
<name>A0ABZ0IIG8_9BACT</name>
<evidence type="ECO:0000313" key="4">
    <source>
        <dbReference type="Proteomes" id="UP001302349"/>
    </source>
</evidence>
<feature type="region of interest" description="Disordered" evidence="1">
    <location>
        <begin position="138"/>
        <end position="259"/>
    </location>
</feature>
<proteinExistence type="predicted"/>
<feature type="compositionally biased region" description="Basic and acidic residues" evidence="1">
    <location>
        <begin position="173"/>
        <end position="184"/>
    </location>
</feature>
<accession>A0ABZ0IIG8</accession>
<reference evidence="3 4" key="1">
    <citation type="journal article" date="2023" name="Microbiol. Resour. Announc.">
        <title>Complete Genome Sequence of Imperialibacter roseus strain P4T.</title>
        <authorList>
            <person name="Tizabi D.R."/>
            <person name="Bachvaroff T."/>
            <person name="Hill R.T."/>
        </authorList>
    </citation>
    <scope>NUCLEOTIDE SEQUENCE [LARGE SCALE GENOMIC DNA]</scope>
    <source>
        <strain evidence="3 4">P4T</strain>
    </source>
</reference>
<feature type="signal peptide" evidence="2">
    <location>
        <begin position="1"/>
        <end position="23"/>
    </location>
</feature>
<dbReference type="EMBL" id="CP136051">
    <property type="protein sequence ID" value="WOK04268.1"/>
    <property type="molecule type" value="Genomic_DNA"/>
</dbReference>
<evidence type="ECO:0000256" key="2">
    <source>
        <dbReference type="SAM" id="SignalP"/>
    </source>
</evidence>
<keyword evidence="2" id="KW-0732">Signal</keyword>
<sequence>MKTSTLILSLSLLVLVSATEAVSQPSFAFYYSSYGDQLSWNVPQAVMYKINRSYYGYDVVHVRQVPYRGFIDFEIILENRGTFVSVNIDHYGRILNSVQMVNSHFAHHICDSYCGFHANHYQRYYRPRPVVVVNKYHHHNNGHAYGNNHHNKYGHNNDHNYGHNNHQKGHQNGKYDNDHRDNNQYRDSQNGKSYDKDGRRDNHQNTGQGSSNDKYRGQASDSRVASTGSKTESTGYRRGLQTVKPATTETARQVSTRGN</sequence>
<keyword evidence="4" id="KW-1185">Reference proteome</keyword>
<gene>
    <name evidence="3" type="ORF">RT717_14400</name>
</gene>
<evidence type="ECO:0000256" key="1">
    <source>
        <dbReference type="SAM" id="MobiDB-lite"/>
    </source>
</evidence>
<protein>
    <submittedName>
        <fullName evidence="3">Uncharacterized protein</fullName>
    </submittedName>
</protein>
<feature type="compositionally biased region" description="Polar residues" evidence="1">
    <location>
        <begin position="244"/>
        <end position="259"/>
    </location>
</feature>
<dbReference type="Proteomes" id="UP001302349">
    <property type="component" value="Chromosome"/>
</dbReference>